<dbReference type="Pfam" id="PF04138">
    <property type="entry name" value="GtrA_DPMS_TM"/>
    <property type="match status" value="1"/>
</dbReference>
<evidence type="ECO:0000256" key="1">
    <source>
        <dbReference type="ARBA" id="ARBA00004141"/>
    </source>
</evidence>
<keyword evidence="3 6" id="KW-0812">Transmembrane</keyword>
<keyword evidence="4 6" id="KW-1133">Transmembrane helix</keyword>
<comment type="caution">
    <text evidence="8">The sequence shown here is derived from an EMBL/GenBank/DDBJ whole genome shotgun (WGS) entry which is preliminary data.</text>
</comment>
<dbReference type="GO" id="GO:0000271">
    <property type="term" value="P:polysaccharide biosynthetic process"/>
    <property type="evidence" value="ECO:0007669"/>
    <property type="project" value="InterPro"/>
</dbReference>
<sequence>MIDTIYMVRKLFNHTWSLRKEFAKYFIIGFTSFVLDLGSLYVFKEFLHLKPYVAVTINQLFILNYVFFMNKHWAFRAGGVTHRQMIKFAVLAGFNYVFSVAWMWFFTEFIKIRFIHPEYGYLFIRTANVVLAVAWNFFLYKYWIYREDVSAGAIQKT</sequence>
<dbReference type="Proteomes" id="UP000176413">
    <property type="component" value="Unassembled WGS sequence"/>
</dbReference>
<protein>
    <recommendedName>
        <fullName evidence="7">GtrA/DPMS transmembrane domain-containing protein</fullName>
    </recommendedName>
</protein>
<evidence type="ECO:0000256" key="6">
    <source>
        <dbReference type="SAM" id="Phobius"/>
    </source>
</evidence>
<feature type="transmembrane region" description="Helical" evidence="6">
    <location>
        <begin position="22"/>
        <end position="43"/>
    </location>
</feature>
<accession>A0A1F6MC38</accession>
<comment type="similarity">
    <text evidence="2">Belongs to the GtrA family.</text>
</comment>
<reference evidence="8 9" key="1">
    <citation type="journal article" date="2016" name="Nat. Commun.">
        <title>Thousands of microbial genomes shed light on interconnected biogeochemical processes in an aquifer system.</title>
        <authorList>
            <person name="Anantharaman K."/>
            <person name="Brown C.T."/>
            <person name="Hug L.A."/>
            <person name="Sharon I."/>
            <person name="Castelle C.J."/>
            <person name="Probst A.J."/>
            <person name="Thomas B.C."/>
            <person name="Singh A."/>
            <person name="Wilkins M.J."/>
            <person name="Karaoz U."/>
            <person name="Brodie E.L."/>
            <person name="Williams K.H."/>
            <person name="Hubbard S.S."/>
            <person name="Banfield J.F."/>
        </authorList>
    </citation>
    <scope>NUCLEOTIDE SEQUENCE [LARGE SCALE GENOMIC DNA]</scope>
</reference>
<dbReference type="InterPro" id="IPR007267">
    <property type="entry name" value="GtrA_DPMS_TM"/>
</dbReference>
<dbReference type="EMBL" id="MFQA01000010">
    <property type="protein sequence ID" value="OGH69227.1"/>
    <property type="molecule type" value="Genomic_DNA"/>
</dbReference>
<evidence type="ECO:0000313" key="8">
    <source>
        <dbReference type="EMBL" id="OGH69227.1"/>
    </source>
</evidence>
<gene>
    <name evidence="8" type="ORF">A3D53_02700</name>
</gene>
<evidence type="ECO:0000256" key="3">
    <source>
        <dbReference type="ARBA" id="ARBA00022692"/>
    </source>
</evidence>
<dbReference type="GO" id="GO:0005886">
    <property type="term" value="C:plasma membrane"/>
    <property type="evidence" value="ECO:0007669"/>
    <property type="project" value="TreeGrafter"/>
</dbReference>
<feature type="transmembrane region" description="Helical" evidence="6">
    <location>
        <begin position="119"/>
        <end position="140"/>
    </location>
</feature>
<evidence type="ECO:0000256" key="4">
    <source>
        <dbReference type="ARBA" id="ARBA00022989"/>
    </source>
</evidence>
<feature type="transmembrane region" description="Helical" evidence="6">
    <location>
        <begin position="88"/>
        <end position="107"/>
    </location>
</feature>
<dbReference type="PANTHER" id="PTHR38459">
    <property type="entry name" value="PROPHAGE BACTOPRENOL-LINKED GLUCOSE TRANSLOCASE HOMOLOG"/>
    <property type="match status" value="1"/>
</dbReference>
<proteinExistence type="inferred from homology"/>
<dbReference type="PANTHER" id="PTHR38459:SF1">
    <property type="entry name" value="PROPHAGE BACTOPRENOL-LINKED GLUCOSE TRANSLOCASE HOMOLOG"/>
    <property type="match status" value="1"/>
</dbReference>
<evidence type="ECO:0000256" key="2">
    <source>
        <dbReference type="ARBA" id="ARBA00009399"/>
    </source>
</evidence>
<organism evidence="8 9">
    <name type="scientific">Candidatus Magasanikbacteria bacterium RIFCSPHIGHO2_02_FULL_45_10</name>
    <dbReference type="NCBI Taxonomy" id="1798679"/>
    <lineage>
        <taxon>Bacteria</taxon>
        <taxon>Candidatus Magasanikiibacteriota</taxon>
    </lineage>
</organism>
<keyword evidence="5 6" id="KW-0472">Membrane</keyword>
<dbReference type="AlphaFoldDB" id="A0A1F6MC38"/>
<evidence type="ECO:0000313" key="9">
    <source>
        <dbReference type="Proteomes" id="UP000176413"/>
    </source>
</evidence>
<feature type="domain" description="GtrA/DPMS transmembrane" evidence="7">
    <location>
        <begin position="24"/>
        <end position="144"/>
    </location>
</feature>
<comment type="subcellular location">
    <subcellularLocation>
        <location evidence="1">Membrane</location>
        <topology evidence="1">Multi-pass membrane protein</topology>
    </subcellularLocation>
</comment>
<evidence type="ECO:0000259" key="7">
    <source>
        <dbReference type="Pfam" id="PF04138"/>
    </source>
</evidence>
<feature type="transmembrane region" description="Helical" evidence="6">
    <location>
        <begin position="49"/>
        <end position="68"/>
    </location>
</feature>
<dbReference type="InterPro" id="IPR051401">
    <property type="entry name" value="GtrA_CellWall_Glycosyl"/>
</dbReference>
<name>A0A1F6MC38_9BACT</name>
<evidence type="ECO:0000256" key="5">
    <source>
        <dbReference type="ARBA" id="ARBA00023136"/>
    </source>
</evidence>